<feature type="chain" id="PRO_5015955791" description="Beta propeller domain-containing protein" evidence="2">
    <location>
        <begin position="23"/>
        <end position="668"/>
    </location>
</feature>
<evidence type="ECO:0000256" key="1">
    <source>
        <dbReference type="SAM" id="MobiDB-lite"/>
    </source>
</evidence>
<protein>
    <recommendedName>
        <fullName evidence="5">Beta propeller domain-containing protein</fullName>
    </recommendedName>
</protein>
<feature type="signal peptide" evidence="2">
    <location>
        <begin position="1"/>
        <end position="22"/>
    </location>
</feature>
<name>A0A2V3IGU5_9FLOR</name>
<evidence type="ECO:0008006" key="5">
    <source>
        <dbReference type="Google" id="ProtNLM"/>
    </source>
</evidence>
<keyword evidence="4" id="KW-1185">Reference proteome</keyword>
<dbReference type="Proteomes" id="UP000247409">
    <property type="component" value="Unassembled WGS sequence"/>
</dbReference>
<comment type="caution">
    <text evidence="3">The sequence shown here is derived from an EMBL/GenBank/DDBJ whole genome shotgun (WGS) entry which is preliminary data.</text>
</comment>
<keyword evidence="2" id="KW-0732">Signal</keyword>
<proteinExistence type="predicted"/>
<dbReference type="AlphaFoldDB" id="A0A2V3IGU5"/>
<sequence>MSLLTSFSLALLLALLTNVANARLISKFGNCPELNNYYINRAVNLVGPYGLNSHNAYTRSRSPQGQPGDPGTPGGPADLPLRRPFAEPQRVAGGNLTEADRDTSFDDSEDNGLVAGVDFSTTNVQVTGVDEPDIIKTDGRRVFTVSGNTFSVVQVLEGGKTGRRVGQLKLPTAPRDMLIQGDFLLALGDVSSYRRPVHLRYKTDPSYGEEATVVYQIHVRGGTPRLVSTLYLEGRYIKSREVDGVVRLVLRFNPLSSIWLYYPTRGVQPSQTKKWNREIIQYSRPGNWLPTYRLQRNGREQFGVYATCNDIYHSQNVFAGFNLLTVVTLPIAGFLEPSSSASIMSDAKTVYATKKSMFVTTSERRFDDVPTNSARWGSNYQTAIHHFALSDAGASYVASGAVTGSVINQFAMHEMHDTFFIATTDGATWWSRRDLSRSKVTAFLPNRDTRQLVKIGEVGNLGVGERIFSVRYIGETAYVVTFRQVDPLYIIDLSNPRAMRVTGELKIPGFSSYLHPVGAGRLLGVGQEATLTGRTTGAKVSLFDVSDKTNPRELSAWKLSGSYSDAQWDHRAFLYWRRERVAVMPVNVYSSSQRFTGAIVLNVSESTITERGRVTHNTTGLNWWDWWSRSIKRNAIIGKEYLWSMSNTLLQVNNLNKLNEVEAQVPIA</sequence>
<accession>A0A2V3IGU5</accession>
<dbReference type="InterPro" id="IPR019198">
    <property type="entry name" value="Beta_propeller_containing"/>
</dbReference>
<gene>
    <name evidence="3" type="ORF">BWQ96_08962</name>
</gene>
<organism evidence="3 4">
    <name type="scientific">Gracilariopsis chorda</name>
    <dbReference type="NCBI Taxonomy" id="448386"/>
    <lineage>
        <taxon>Eukaryota</taxon>
        <taxon>Rhodophyta</taxon>
        <taxon>Florideophyceae</taxon>
        <taxon>Rhodymeniophycidae</taxon>
        <taxon>Gracilariales</taxon>
        <taxon>Gracilariaceae</taxon>
        <taxon>Gracilariopsis</taxon>
    </lineage>
</organism>
<evidence type="ECO:0000313" key="3">
    <source>
        <dbReference type="EMBL" id="PXF41315.1"/>
    </source>
</evidence>
<evidence type="ECO:0000313" key="4">
    <source>
        <dbReference type="Proteomes" id="UP000247409"/>
    </source>
</evidence>
<dbReference type="EMBL" id="NBIV01000222">
    <property type="protein sequence ID" value="PXF41315.1"/>
    <property type="molecule type" value="Genomic_DNA"/>
</dbReference>
<evidence type="ECO:0000256" key="2">
    <source>
        <dbReference type="SAM" id="SignalP"/>
    </source>
</evidence>
<feature type="region of interest" description="Disordered" evidence="1">
    <location>
        <begin position="88"/>
        <end position="107"/>
    </location>
</feature>
<dbReference type="Pfam" id="PF09826">
    <property type="entry name" value="Beta_propel"/>
    <property type="match status" value="1"/>
</dbReference>
<dbReference type="OrthoDB" id="10264491at2759"/>
<feature type="region of interest" description="Disordered" evidence="1">
    <location>
        <begin position="55"/>
        <end position="82"/>
    </location>
</feature>
<reference evidence="3 4" key="1">
    <citation type="journal article" date="2018" name="Mol. Biol. Evol.">
        <title>Analysis of the draft genome of the red seaweed Gracilariopsis chorda provides insights into genome size evolution in Rhodophyta.</title>
        <authorList>
            <person name="Lee J."/>
            <person name="Yang E.C."/>
            <person name="Graf L."/>
            <person name="Yang J.H."/>
            <person name="Qiu H."/>
            <person name="Zel Zion U."/>
            <person name="Chan C.X."/>
            <person name="Stephens T.G."/>
            <person name="Weber A.P.M."/>
            <person name="Boo G.H."/>
            <person name="Boo S.M."/>
            <person name="Kim K.M."/>
            <person name="Shin Y."/>
            <person name="Jung M."/>
            <person name="Lee S.J."/>
            <person name="Yim H.S."/>
            <person name="Lee J.H."/>
            <person name="Bhattacharya D."/>
            <person name="Yoon H.S."/>
        </authorList>
    </citation>
    <scope>NUCLEOTIDE SEQUENCE [LARGE SCALE GENOMIC DNA]</scope>
    <source>
        <strain evidence="3 4">SKKU-2015</strain>
        <tissue evidence="3">Whole body</tissue>
    </source>
</reference>